<keyword evidence="4 5" id="KW-0472">Membrane</keyword>
<feature type="transmembrane region" description="Helical" evidence="5">
    <location>
        <begin position="269"/>
        <end position="290"/>
    </location>
</feature>
<feature type="transmembrane region" description="Helical" evidence="5">
    <location>
        <begin position="149"/>
        <end position="170"/>
    </location>
</feature>
<feature type="transmembrane region" description="Helical" evidence="5">
    <location>
        <begin position="63"/>
        <end position="86"/>
    </location>
</feature>
<protein>
    <recommendedName>
        <fullName evidence="6">EamA domain-containing protein</fullName>
    </recommendedName>
</protein>
<dbReference type="Pfam" id="PF00892">
    <property type="entry name" value="EamA"/>
    <property type="match status" value="2"/>
</dbReference>
<feature type="transmembrane region" description="Helical" evidence="5">
    <location>
        <begin position="182"/>
        <end position="202"/>
    </location>
</feature>
<keyword evidence="8" id="KW-1185">Reference proteome</keyword>
<dbReference type="InterPro" id="IPR050638">
    <property type="entry name" value="AA-Vitamin_Transporters"/>
</dbReference>
<keyword evidence="2 5" id="KW-0812">Transmembrane</keyword>
<name>A0A1C3RI94_9PROT</name>
<evidence type="ECO:0000256" key="2">
    <source>
        <dbReference type="ARBA" id="ARBA00022692"/>
    </source>
</evidence>
<dbReference type="Proteomes" id="UP000231658">
    <property type="component" value="Unassembled WGS sequence"/>
</dbReference>
<feature type="domain" description="EamA" evidence="6">
    <location>
        <begin position="151"/>
        <end position="285"/>
    </location>
</feature>
<dbReference type="RefSeq" id="WP_069189075.1">
    <property type="nucleotide sequence ID" value="NZ_FLYE01000034.1"/>
</dbReference>
<keyword evidence="3 5" id="KW-1133">Transmembrane helix</keyword>
<evidence type="ECO:0000256" key="4">
    <source>
        <dbReference type="ARBA" id="ARBA00023136"/>
    </source>
</evidence>
<feature type="transmembrane region" description="Helical" evidence="5">
    <location>
        <begin position="125"/>
        <end position="143"/>
    </location>
</feature>
<evidence type="ECO:0000313" key="7">
    <source>
        <dbReference type="EMBL" id="SCA57006.1"/>
    </source>
</evidence>
<sequence length="299" mass="32566">MRLFDWILLLTLSLLWGGSFFFTEIALREVTPLVTVWGRVGLAALMLLLILRIKAIALPREKDLWLAFFAMGLLNNVIPFCLIVWGQTEITGSLASIFNATTPLFTIVLAQFLTRDEKLSLAKGTGLIVGFIGVIVMVGLEALEGMSAMVWAQLAILMAALSYGLAAIWGRRFKGVDPMVTACGQVTCSSLVMTPIALLYGFPQGYFMPSGDVVLAIIAIAFLCTVLAYILYFRILATSGATNLMLVTFLIPISAIALGGLFLDERLETQQVIGMGLILFGLVIIDGRMLRSNLFKTKA</sequence>
<organism evidence="7 8">
    <name type="scientific">Candidatus Terasakiella magnetica</name>
    <dbReference type="NCBI Taxonomy" id="1867952"/>
    <lineage>
        <taxon>Bacteria</taxon>
        <taxon>Pseudomonadati</taxon>
        <taxon>Pseudomonadota</taxon>
        <taxon>Alphaproteobacteria</taxon>
        <taxon>Rhodospirillales</taxon>
        <taxon>Terasakiellaceae</taxon>
        <taxon>Terasakiella</taxon>
    </lineage>
</organism>
<feature type="transmembrane region" description="Helical" evidence="5">
    <location>
        <begin position="214"/>
        <end position="232"/>
    </location>
</feature>
<dbReference type="SUPFAM" id="SSF103481">
    <property type="entry name" value="Multidrug resistance efflux transporter EmrE"/>
    <property type="match status" value="2"/>
</dbReference>
<dbReference type="PANTHER" id="PTHR32322">
    <property type="entry name" value="INNER MEMBRANE TRANSPORTER"/>
    <property type="match status" value="1"/>
</dbReference>
<feature type="transmembrane region" description="Helical" evidence="5">
    <location>
        <begin position="244"/>
        <end position="263"/>
    </location>
</feature>
<evidence type="ECO:0000256" key="5">
    <source>
        <dbReference type="SAM" id="Phobius"/>
    </source>
</evidence>
<evidence type="ECO:0000259" key="6">
    <source>
        <dbReference type="Pfam" id="PF00892"/>
    </source>
</evidence>
<dbReference type="OrthoDB" id="9810556at2"/>
<comment type="subcellular location">
    <subcellularLocation>
        <location evidence="1">Membrane</location>
        <topology evidence="1">Multi-pass membrane protein</topology>
    </subcellularLocation>
</comment>
<accession>A0A1C3RI94</accession>
<evidence type="ECO:0000313" key="8">
    <source>
        <dbReference type="Proteomes" id="UP000231658"/>
    </source>
</evidence>
<dbReference type="STRING" id="1867952.MTBPR1_40029"/>
<proteinExistence type="predicted"/>
<dbReference type="InterPro" id="IPR037185">
    <property type="entry name" value="EmrE-like"/>
</dbReference>
<evidence type="ECO:0000256" key="1">
    <source>
        <dbReference type="ARBA" id="ARBA00004141"/>
    </source>
</evidence>
<evidence type="ECO:0000256" key="3">
    <source>
        <dbReference type="ARBA" id="ARBA00022989"/>
    </source>
</evidence>
<feature type="transmembrane region" description="Helical" evidence="5">
    <location>
        <begin position="92"/>
        <end position="113"/>
    </location>
</feature>
<dbReference type="GO" id="GO:0016020">
    <property type="term" value="C:membrane"/>
    <property type="evidence" value="ECO:0007669"/>
    <property type="project" value="UniProtKB-SubCell"/>
</dbReference>
<dbReference type="EMBL" id="FLYE01000034">
    <property type="protein sequence ID" value="SCA57006.1"/>
    <property type="molecule type" value="Genomic_DNA"/>
</dbReference>
<feature type="domain" description="EamA" evidence="6">
    <location>
        <begin position="7"/>
        <end position="138"/>
    </location>
</feature>
<feature type="transmembrane region" description="Helical" evidence="5">
    <location>
        <begin position="31"/>
        <end position="51"/>
    </location>
</feature>
<dbReference type="InterPro" id="IPR000620">
    <property type="entry name" value="EamA_dom"/>
</dbReference>
<gene>
    <name evidence="7" type="ORF">MTBPR1_40029</name>
</gene>
<reference evidence="7 8" key="1">
    <citation type="submission" date="2016-07" db="EMBL/GenBank/DDBJ databases">
        <authorList>
            <person name="Lefevre C.T."/>
        </authorList>
    </citation>
    <scope>NUCLEOTIDE SEQUENCE [LARGE SCALE GENOMIC DNA]</scope>
    <source>
        <strain evidence="7">PR1</strain>
    </source>
</reference>
<dbReference type="PANTHER" id="PTHR32322:SF9">
    <property type="entry name" value="AMINO-ACID METABOLITE EFFLUX PUMP-RELATED"/>
    <property type="match status" value="1"/>
</dbReference>
<dbReference type="AlphaFoldDB" id="A0A1C3RI94"/>